<dbReference type="Proteomes" id="UP000199343">
    <property type="component" value="Unassembled WGS sequence"/>
</dbReference>
<evidence type="ECO:0000313" key="4">
    <source>
        <dbReference type="Proteomes" id="UP000199343"/>
    </source>
</evidence>
<reference evidence="3 5" key="2">
    <citation type="submission" date="2022-10" db="EMBL/GenBank/DDBJ databases">
        <title>The complete genomes of actinobacterial strains from the NBC collection.</title>
        <authorList>
            <person name="Joergensen T.S."/>
            <person name="Alvarez Arevalo M."/>
            <person name="Sterndorff E.B."/>
            <person name="Faurdal D."/>
            <person name="Vuksanovic O."/>
            <person name="Mourched A.-S."/>
            <person name="Charusanti P."/>
            <person name="Shaw S."/>
            <person name="Blin K."/>
            <person name="Weber T."/>
        </authorList>
    </citation>
    <scope>NUCLEOTIDE SEQUENCE [LARGE SCALE GENOMIC DNA]</scope>
    <source>
        <strain evidence="3 5">NBC 01809</strain>
    </source>
</reference>
<evidence type="ECO:0000259" key="1">
    <source>
        <dbReference type="Pfam" id="PF00550"/>
    </source>
</evidence>
<gene>
    <name evidence="2" type="ORF">GA0070608_5823</name>
    <name evidence="3" type="ORF">OIE14_00850</name>
</gene>
<dbReference type="EMBL" id="CP109071">
    <property type="protein sequence ID" value="WSA32673.1"/>
    <property type="molecule type" value="Genomic_DNA"/>
</dbReference>
<dbReference type="InterPro" id="IPR009081">
    <property type="entry name" value="PP-bd_ACP"/>
</dbReference>
<dbReference type="Gene3D" id="1.10.1200.10">
    <property type="entry name" value="ACP-like"/>
    <property type="match status" value="1"/>
</dbReference>
<evidence type="ECO:0000313" key="5">
    <source>
        <dbReference type="Proteomes" id="UP001334804"/>
    </source>
</evidence>
<evidence type="ECO:0000313" key="2">
    <source>
        <dbReference type="EMBL" id="SCL73529.1"/>
    </source>
</evidence>
<dbReference type="AlphaFoldDB" id="A0A1C6W4M8"/>
<sequence>MPDSWPSAFEKIMRAHLPRLDPAAPLTATLRPADQGVDSLALVSLLLELEEEFDVPVPDDALLDLHSVDVGQLAALMGCAGNAPGEAEVGR</sequence>
<evidence type="ECO:0000313" key="3">
    <source>
        <dbReference type="EMBL" id="WSA32673.1"/>
    </source>
</evidence>
<feature type="domain" description="Carrier" evidence="1">
    <location>
        <begin position="34"/>
        <end position="68"/>
    </location>
</feature>
<reference evidence="2 4" key="1">
    <citation type="submission" date="2016-06" db="EMBL/GenBank/DDBJ databases">
        <authorList>
            <person name="Kjaerup R.B."/>
            <person name="Dalgaard T.S."/>
            <person name="Juul-Madsen H.R."/>
        </authorList>
    </citation>
    <scope>NUCLEOTIDE SEQUENCE [LARGE SCALE GENOMIC DNA]</scope>
    <source>
        <strain evidence="2 4">DSM 43363</strain>
    </source>
</reference>
<dbReference type="EMBL" id="FMIC01000002">
    <property type="protein sequence ID" value="SCL73529.1"/>
    <property type="molecule type" value="Genomic_DNA"/>
</dbReference>
<dbReference type="SUPFAM" id="SSF47336">
    <property type="entry name" value="ACP-like"/>
    <property type="match status" value="1"/>
</dbReference>
<accession>A0A1C6W4M8</accession>
<dbReference type="InterPro" id="IPR036736">
    <property type="entry name" value="ACP-like_sf"/>
</dbReference>
<keyword evidence="5" id="KW-1185">Reference proteome</keyword>
<organism evidence="2 4">
    <name type="scientific">Micromonospora peucetia</name>
    <dbReference type="NCBI Taxonomy" id="47871"/>
    <lineage>
        <taxon>Bacteria</taxon>
        <taxon>Bacillati</taxon>
        <taxon>Actinomycetota</taxon>
        <taxon>Actinomycetes</taxon>
        <taxon>Micromonosporales</taxon>
        <taxon>Micromonosporaceae</taxon>
        <taxon>Micromonospora</taxon>
    </lineage>
</organism>
<proteinExistence type="predicted"/>
<name>A0A1C6W4M8_9ACTN</name>
<dbReference type="Proteomes" id="UP001334804">
    <property type="component" value="Chromosome"/>
</dbReference>
<dbReference type="RefSeq" id="WP_091632298.1">
    <property type="nucleotide sequence ID" value="NZ_CP109071.1"/>
</dbReference>
<dbReference type="Pfam" id="PF00550">
    <property type="entry name" value="PP-binding"/>
    <property type="match status" value="1"/>
</dbReference>
<protein>
    <submittedName>
        <fullName evidence="2">Acyl carrier protein</fullName>
    </submittedName>
    <submittedName>
        <fullName evidence="3">Phosphopantetheine-binding protein</fullName>
    </submittedName>
</protein>
<dbReference type="STRING" id="47871.GA0070608_5823"/>